<reference evidence="2" key="1">
    <citation type="submission" date="2020-06" db="EMBL/GenBank/DDBJ databases">
        <authorList>
            <consortium name="Plant Systems Biology data submission"/>
        </authorList>
    </citation>
    <scope>NUCLEOTIDE SEQUENCE</scope>
    <source>
        <strain evidence="2">D6</strain>
    </source>
</reference>
<evidence type="ECO:0000256" key="1">
    <source>
        <dbReference type="SAM" id="MobiDB-lite"/>
    </source>
</evidence>
<accession>A0A9N8E401</accession>
<proteinExistence type="predicted"/>
<feature type="compositionally biased region" description="Basic and acidic residues" evidence="1">
    <location>
        <begin position="22"/>
        <end position="39"/>
    </location>
</feature>
<feature type="region of interest" description="Disordered" evidence="1">
    <location>
        <begin position="575"/>
        <end position="616"/>
    </location>
</feature>
<feature type="region of interest" description="Disordered" evidence="1">
    <location>
        <begin position="324"/>
        <end position="423"/>
    </location>
</feature>
<dbReference type="Proteomes" id="UP001153069">
    <property type="component" value="Unassembled WGS sequence"/>
</dbReference>
<organism evidence="2 3">
    <name type="scientific">Seminavis robusta</name>
    <dbReference type="NCBI Taxonomy" id="568900"/>
    <lineage>
        <taxon>Eukaryota</taxon>
        <taxon>Sar</taxon>
        <taxon>Stramenopiles</taxon>
        <taxon>Ochrophyta</taxon>
        <taxon>Bacillariophyta</taxon>
        <taxon>Bacillariophyceae</taxon>
        <taxon>Bacillariophycidae</taxon>
        <taxon>Naviculales</taxon>
        <taxon>Naviculaceae</taxon>
        <taxon>Seminavis</taxon>
    </lineage>
</organism>
<sequence length="741" mass="79974">MKRTPRDGPPERQSPDFAAGNCDREPRGESKEDQQRETARQTADNELQRALAAAGSASSSVNSLNNVSAGTQQQQAGTSLSEFHNLLNPLRQMQQPQSPPSLDLAGQFVSQFASQHASERLRLGRNLQLHQLLAQRGGLGHGGSTSHLNFNLNANSLNNMNPYAAAAALSRQDATIQRLLTGSSAAVTSSLLPSSNHLPHQVLSNEQHRIRQLQAAAAASASGGNMQATSNTAASAVLLSGARAAAPGLNAAEFLRWSQMRSATGRSSMASSVHPQGSGTADDRLREMLLPPSRPSSGASLSSSNATSLALPLQRQSMLNARDSGIPSLAAPGVPEDMPQLRLGSLSDTRGSSANEEGKSPAEQEESAAVRAFGVAAASPDLSSSSSSKGSAASNRKRKAVASSSPPSQPPRRRRRRTRDPVVVEGVPHHTEREYVSLGVGEDPNWLSEFQCFVRDELMEVIQASQSDVLVRSTSKSILPNQVGVRCRFCAHLAPGSRVCRSSAFPSSLDKLYQSFSMMVRDHFIKCPAVPSDKALAFQSLKQKNAQGATDSKQYWVYAAKKLGMVDAKSGIERNEESIERAAQMPPYGTTVGPGGVEEEKDDDEEEAPLAGPDDQSRLTPFLYDLLRQLKLVHLLPSERVGKRKGLPVGLEGLGCQYCSREGRLGFSRCFPLRRRALPSHVLDLYRHCLRCPLFPEEPKEQLKLSFQRELDSNGGEPSPAVDSYSIIWTKLGRQRDLTTS</sequence>
<feature type="region of interest" description="Disordered" evidence="1">
    <location>
        <begin position="1"/>
        <end position="44"/>
    </location>
</feature>
<comment type="caution">
    <text evidence="2">The sequence shown here is derived from an EMBL/GenBank/DDBJ whole genome shotgun (WGS) entry which is preliminary data.</text>
</comment>
<feature type="compositionally biased region" description="Low complexity" evidence="1">
    <location>
        <begin position="289"/>
        <end position="308"/>
    </location>
</feature>
<feature type="region of interest" description="Disordered" evidence="1">
    <location>
        <begin position="288"/>
        <end position="308"/>
    </location>
</feature>
<evidence type="ECO:0000313" key="3">
    <source>
        <dbReference type="Proteomes" id="UP001153069"/>
    </source>
</evidence>
<name>A0A9N8E401_9STRA</name>
<feature type="compositionally biased region" description="Low complexity" evidence="1">
    <location>
        <begin position="369"/>
        <end position="394"/>
    </location>
</feature>
<feature type="compositionally biased region" description="Polar residues" evidence="1">
    <location>
        <begin position="346"/>
        <end position="355"/>
    </location>
</feature>
<dbReference type="EMBL" id="CAICTM010000594">
    <property type="protein sequence ID" value="CAB9513495.1"/>
    <property type="molecule type" value="Genomic_DNA"/>
</dbReference>
<keyword evidence="3" id="KW-1185">Reference proteome</keyword>
<feature type="compositionally biased region" description="Acidic residues" evidence="1">
    <location>
        <begin position="597"/>
        <end position="608"/>
    </location>
</feature>
<feature type="compositionally biased region" description="Basic and acidic residues" evidence="1">
    <location>
        <begin position="1"/>
        <end position="14"/>
    </location>
</feature>
<gene>
    <name evidence="2" type="ORF">SEMRO_595_G172580.1</name>
</gene>
<protein>
    <submittedName>
        <fullName evidence="2">Uncharacterized protein</fullName>
    </submittedName>
</protein>
<evidence type="ECO:0000313" key="2">
    <source>
        <dbReference type="EMBL" id="CAB9513495.1"/>
    </source>
</evidence>
<dbReference type="AlphaFoldDB" id="A0A9N8E401"/>